<feature type="compositionally biased region" description="Polar residues" evidence="4">
    <location>
        <begin position="4070"/>
        <end position="4082"/>
    </location>
</feature>
<dbReference type="SUPFAM" id="SSF47336">
    <property type="entry name" value="ACP-like"/>
    <property type="match status" value="3"/>
</dbReference>
<dbReference type="InterPro" id="IPR036736">
    <property type="entry name" value="ACP-like_sf"/>
</dbReference>
<sequence length="4646" mass="508448">MSQLPVTRLGPLHCHQQQSPHELETPGPRVQDDAQLLRWQCCFEYKPDKDTCVEAFVRLVSQILVLQVGEAYCIQDSTRRGLILAHQNDDEHHASTFIKCQDGQDIPSDFSIGRGKVLQLHADDDSRHVWLEAQPNVVPREALAALGHMLQDLIVGLQQSQGKHLQRQWTQPSLLNIPPIARPLVLFPHEPVCSGRLDHEPALLHRQFEQRAAEIPERIALDFLVDLESGKRIQYTYQQMDNAANALAAELAQSCAQSSIQTAAVLMGPSPELYISYLAALKAGVAFCPIPMHAPQARKEVLMADLKPTVLLVATSTNSNPYQFGTSRVTIDVTGHLSSCNTKSGRRSLAAETDVAYILYTSGSSGMPKGVQVSHIAASCTISALSAHCGFFAKAQSLSRPIRWFQGAAPTFDISLFEIFWTLGTGSTLCCAPREFTLQDINKAISHLNADITNITPSFANLLDPSLMRGLMVGGETLNTRLVQDFACHASSPGHDQVRLSNIYNGYGPTETAIYCIAQPHVPVGQRGSVIGKPLATSGIMIVDERAKSLHPVPMGAIGELVVTGPQVSSAGYLNRPDETARVFVDDAQWGRAYRTGDRGRIVWNDAGEPVVEFLGRISDGQVKLQGRRVELGEVDQVLASRVQGIREILSCVWTAPACSGSDRIVALVVLEPRDGVVDFDLVRQRCLETAQRHLPDYMRPFRILQLEALPKSSSGKIDRRAASAYVQKAVGKSLESLPMVEPLSSPEDAKMEQELLCILSEIVQNGWTMTATTALDEAGLDSLGAMRLLRNIRQRWPRCQDTRLNPPMALLLNSGASVRSVFFPLAQEVDKEAETRGQLAKLSSRHMSEALDKLNLTSEADIDMILPTTCTQSQLAVSFAVNPQSYISHSVLRIKPGVSAQALGEAVETVVYGQAIYRCAILAVENSLSPFIQVVLTPEAWHRLNEKTSRVVHRRARKASVSSEAQVWLDLAEKNMSLDSQRLYHIQIVEPDSVSDSAGLLVISIAHCICDGASLEVLMSDIARQVAGLEPLPRHGIYNVVMEWASNVQTKTDELWQASLKGWEAQSLGSLSGNKAMSPSTHGHAMVEHVSALTWQALQDKSIALGASPLTILQASWALLLHCYAETDTEEVVFGSVISGHSVSSHAPTFSVLPCRVALPANQTLRQLLDGLKRASRFTQSHRHTSFGLFKTLPYTTALALQVYPQLDPEDAMPVPWTEIQRRAICYDLAMFVEIFPRGSDSLGHQQESSNVTLKLTYRQDNLSELAATCIVKQLGALTEVMLASHAQDIAQGLPAHMAEKLLSVQGTRNASGEKEQKIQLLHAQFEEQAVSSPNLLALSFYPSLDSPRVDVSYAELEARANSLAEVLREEDVEIIPMCMHRSVELYVAVLAILKAGSAWCPIDETSPLQRRTSLIARTQSKVLLTTTDSLPLVEPCLADKSLDGVRMVLVDQYAHVKTCAKPKARPGVLSLEYMRGQHLAYLLWTSGTTGEPKGVMMQHSAAAQAMRDLQSRVERCDKAGQVRTLQLSAYSFDVFVQDLFYTWGVAGCVVSGTRELILGRFVDFVWKSCPTHAHLTPSFGASISVNDIKGSTLQHVTFIGEKLTEDVAEAWAAPGVTSRTYNTYGPAENAVVSTMRRFYAKGQDQAMAANVGFPLSQCTSYVVREVKTAQGKQDRWQLVPRYGVGELALGGAQMAKGYFADAAKTAKAFIEGGAAIQERIYLTGDLVRLNDHGFEFLGRNDDLVKITGIRIELSEISAACAKVKKQEAAVEHVETLYLERPGSSNKVIVTFVSVKQDCLDTVQLRSKVFQKARDLLPQYMVPGHVVILNTTMPRTVSNKVHRKALQELYRASNLKALTAEHDGKQQQQTWTQQQLSVLQVVANVGQVAVESLSPQDGLAGLGLNSLGLTKLVWKLRKQVKCHVGVVDLLRCQGIGELVDLVLKKLAPPEEASWLARIKHVLTERLHGSMRPADTLYVLPATPMQEALIVETMMEPRAYWAHRVFDMSHLGGLDCHDLKEAWTAVADKFDILRTIFVPLARLTVNNDNGGSIKWARQQGIHCTILQLVRKEPRVRWTWLASHHEANQDDDLSQWAQKLQMELAPTATVQPPWAVTYSERQGKLMLSMHHALYDRVSGELLMDTVAKLYRKQALDQDDAMVQLQRGMGLGLLPTASQRKEAASLWKKHLDKVRETTGPLNAALPDLTQSRQEQPCRILVATRSLPASLVTAPSSTRVPLPTLLQSAFGCILASYLELKAVVIGHNVSLRLLHSDLARVMGPAMATVPLVIRADSGSAEELWDIMACDSSTLLHSMHNLHPIDIRKMINDGSGGKNIPFPGLFVYHPDSDNKRGAQDVFRQVETALTLHVEHPLALNVFEAQGTVELTGNGSCISQTQLDLMLDQIIHQARAMTQSPQSRLDQLQNTMDHRLMSITGQGTTRLDIPKSTDPTERVSVFSRLASHEAGLEPDDVVAMYMGRDIKSLAVTLAIFRAGYVYLALDEQLPKARKQVLISDSKAKLIVTTEQLSKDLDLSLESDAWVLMMPDGENDVDVMLSWPASPPSRGSRETGHGGYLIYTSGSTGRPKGVRVSNANLCHFIAAISTRMTEASPVSARLGGTGKYLNLTSRAFDPHLTQIFLPWSLGYRVVIGKDWTAMLGSLQQVINQLGITHFGSVPSVLTQLGLRPEEIASVKVVTTGGEKASRELLDMWTNETECGDDKATLFNFYGPTEVTIGCVGQAVDRHSSSRSLGKPLAGLEALLLCPKTGMEQVIARRGQAGELCMLGPQVALGYLNRPLEEGKSFQTTSLLGNGVRRMYRTGDMMRMMHDGTLEFLGRADQQAKIRGQRLELDEVVSFMKQSASREGQVEFAAVVLNHERVLGFAARRAVALVRGEVEAEPELLQKPGRAICRLLERLEQKCEAGLPAFMVPTMVWVSRIPYLAASGKVDTKALAKLAQGFAACQQDGEHPKPQQNAARGHDGLEAMEKVVIAAIDEVMGGQGCRSGTQTTAASSLHGLGIDSLSALHLVSLLRERGFAQLTVADAMSSSSTVASMARLAGSVASWAPQQPMKMPVLSRAHLGPAGAGLANVAIEAVVPCLPLQSALVAQSLLWLSANSHQVEGKDGEGAALKVPYVTQFSYRLPRGTQVARWIRAAEQVVASEAMLRSCFIQNGQMLQVVLKWPTRLSPFQGQQDAADMVAQISVRPPIRIQVGQDQDSGEVVMSFKMHHALFDAVAIDVLGRRLEQSYEGRRLVGSRSLELLESVSSYCHDLDGQMETTRQQWQARLAKVCPCRVSGNGNGNGYDETTGAMARWSQCLNCSAQDIKARSQHSVSTVLQLATALCLAHTTQQASVVYGFVTSLRPLLSHVTDGMDDFIGPCLNTVVHTIRLDRGDETLPSLAHRVDEAHAAVCQGAMPLVSVEKVQRWAGCQGKLWDSLLSIKLVTPRRALEGRISPLCASVEGSSDMALAIDVDVHTNGTMVLSLSSAGALGQCQLEKLGRLFEKAVARCADENARVEHFVSLPKEAHCEATTQDAEADAGPPEEPFQEAMACVQTAICRLLDVKASDVAGTTWLYQIGLDSINVFALVSLMNKMSNVQVKADAVLKARSIQGVARLVYEAKRAPVPDRPRETTHDTTVQQLARDMMFVATPLQAGMLSASLAIADKAYTYTHGIQLSADALAADTASLDCFLAAVRDTVQACEILRTHFIFSAHDEAPWIGVVSPTQQSHLVSWETFPSGRVKLVIHHALYDAASLEAMWDILHQHYLGHLQGRHGAVAEHLFRPFAAVVAAAQEDSVAFWSSLLQDYSYTPLHLSNDSLQASCAFHFALGQHELSLVQARCRALGVTSKAAFELAWVKVLCQSLYRQADVVWGQVVSTAGALEHVPVGPTINTVPMRFSLVDKDSSKVLSVAEALLGLQRLSDDARGTTAMASLSRIQTLWRMSSRDQQRVPATLFQSLFVFDAAAAPSTSRRLFTPVEHETRARQGPVYDDYPLIVSFHMQGKALGVRLRAKTRTRDHVETLGKELEKTVKWLWECNLAEAALDVAHMAEAAPALDLSPATPAPDLSPTTPAPDSSPCRQKTAHAILALTKTVLGAKSRGKHIGLRTRLVNAGLDSILAIRLSGLLKEQLGIKASVFQLIKGASIHDVVESMTLATTASSEKPMRPLVTHSDELKPQIAKLLRLQDDAMMCILPVLAGQRAHLEQWLHSGKRFLEAPWVYRVEHQPLDAATVASCWSELRRLHPILRSTFVCTGAKALLVQVTLSEQWAAQGRGFLHVQDGSRPIEAVIHHHVVETNAMASDLMEPPARLSLLEGLDGKALVLRVHHALYDAWTMAMIEDDLDRLLASAGLCHDTAPSLQQVVCQIRDMRQPHAEQSFWREHLSGAHETVLSISNASTLSSAQGSNTRPLTAHDLSPLGRRFKTTYSAAVVSSCMSNARLSAAIIVAYASALGRFTTTSRPTFGLSHASRALSSPDGTRTLDLTAARLPTLTLTPMCVHLCRREKHLVDSVQHHLAQLTKFAQSDQVQQFCPRFNSYLNIVFARDSAQRPSPKMLRRHRLSEPLASHYWTVAKPCHASDSAIQGLGTQHLCPQQFFFTILVSPSRDIKVTVSGDGGGDLAMVEQLVSYFGSELAQIVAHASLE</sequence>
<keyword evidence="7" id="KW-1185">Reference proteome</keyword>
<evidence type="ECO:0000256" key="3">
    <source>
        <dbReference type="ARBA" id="ARBA00022598"/>
    </source>
</evidence>
<dbReference type="Pfam" id="PF00668">
    <property type="entry name" value="Condensation"/>
    <property type="match status" value="3"/>
</dbReference>
<dbReference type="GO" id="GO:0043041">
    <property type="term" value="P:amino acid activation for nonribosomal peptide biosynthetic process"/>
    <property type="evidence" value="ECO:0007669"/>
    <property type="project" value="TreeGrafter"/>
</dbReference>
<accession>A0A2C5Y392</accession>
<protein>
    <recommendedName>
        <fullName evidence="5">Carrier domain-containing protein</fullName>
    </recommendedName>
</protein>
<dbReference type="Gene3D" id="1.10.1200.10">
    <property type="entry name" value="ACP-like"/>
    <property type="match status" value="3"/>
</dbReference>
<dbReference type="FunFam" id="3.40.50.12780:FF:000024">
    <property type="entry name" value="Nonribosomal siderophore peptide synthase SidC"/>
    <property type="match status" value="1"/>
</dbReference>
<dbReference type="Proteomes" id="UP000226192">
    <property type="component" value="Unassembled WGS sequence"/>
</dbReference>
<dbReference type="OrthoDB" id="416786at2759"/>
<reference evidence="6 7" key="1">
    <citation type="submission" date="2017-06" db="EMBL/GenBank/DDBJ databases">
        <title>Ant-infecting Ophiocordyceps genomes reveal a high diversity of potential behavioral manipulation genes and a possible major role for enterotoxins.</title>
        <authorList>
            <person name="De Bekker C."/>
            <person name="Evans H.C."/>
            <person name="Brachmann A."/>
            <person name="Hughes D.P."/>
        </authorList>
    </citation>
    <scope>NUCLEOTIDE SEQUENCE [LARGE SCALE GENOMIC DNA]</scope>
    <source>
        <strain evidence="6 7">Map64</strain>
    </source>
</reference>
<name>A0A2C5Y392_9HYPO</name>
<keyword evidence="1" id="KW-0596">Phosphopantetheine</keyword>
<dbReference type="PANTHER" id="PTHR45527:SF2">
    <property type="entry name" value="FERRICROCIN SYNTHETASE (NONRIBOSOMAL PEPTIDE SIDEROPHORE SYNTHASE ) (EUROFUNG)"/>
    <property type="match status" value="1"/>
</dbReference>
<evidence type="ECO:0000256" key="1">
    <source>
        <dbReference type="ARBA" id="ARBA00022450"/>
    </source>
</evidence>
<dbReference type="InterPro" id="IPR020845">
    <property type="entry name" value="AMP-binding_CS"/>
</dbReference>
<feature type="domain" description="Carrier" evidence="5">
    <location>
        <begin position="4083"/>
        <end position="4159"/>
    </location>
</feature>
<dbReference type="InterPro" id="IPR023213">
    <property type="entry name" value="CAT-like_dom_sf"/>
</dbReference>
<dbReference type="InterPro" id="IPR006162">
    <property type="entry name" value="Ppantetheine_attach_site"/>
</dbReference>
<dbReference type="PROSITE" id="PS00455">
    <property type="entry name" value="AMP_BINDING"/>
    <property type="match status" value="3"/>
</dbReference>
<dbReference type="SUPFAM" id="SSF56801">
    <property type="entry name" value="Acetyl-CoA synthetase-like"/>
    <property type="match status" value="3"/>
</dbReference>
<dbReference type="NCBIfam" id="NF003417">
    <property type="entry name" value="PRK04813.1"/>
    <property type="match status" value="3"/>
</dbReference>
<comment type="caution">
    <text evidence="6">The sequence shown here is derived from an EMBL/GenBank/DDBJ whole genome shotgun (WGS) entry which is preliminary data.</text>
</comment>
<dbReference type="PROSITE" id="PS50075">
    <property type="entry name" value="CARRIER"/>
    <property type="match status" value="4"/>
</dbReference>
<dbReference type="GO" id="GO:0016874">
    <property type="term" value="F:ligase activity"/>
    <property type="evidence" value="ECO:0007669"/>
    <property type="project" value="UniProtKB-KW"/>
</dbReference>
<feature type="domain" description="Carrier" evidence="5">
    <location>
        <begin position="747"/>
        <end position="830"/>
    </location>
</feature>
<evidence type="ECO:0000256" key="2">
    <source>
        <dbReference type="ARBA" id="ARBA00022553"/>
    </source>
</evidence>
<dbReference type="Pfam" id="PF00550">
    <property type="entry name" value="PP-binding"/>
    <property type="match status" value="3"/>
</dbReference>
<dbReference type="SUPFAM" id="SSF52777">
    <property type="entry name" value="CoA-dependent acyltransferases"/>
    <property type="match status" value="10"/>
</dbReference>
<dbReference type="Gene3D" id="3.30.559.10">
    <property type="entry name" value="Chloramphenicol acetyltransferase-like domain"/>
    <property type="match status" value="5"/>
</dbReference>
<feature type="domain" description="Carrier" evidence="5">
    <location>
        <begin position="1870"/>
        <end position="1947"/>
    </location>
</feature>
<dbReference type="PROSITE" id="PS00012">
    <property type="entry name" value="PHOSPHOPANTETHEINE"/>
    <property type="match status" value="3"/>
</dbReference>
<dbReference type="InterPro" id="IPR042099">
    <property type="entry name" value="ANL_N_sf"/>
</dbReference>
<gene>
    <name evidence="6" type="ORF">CDD81_7520</name>
</gene>
<dbReference type="GO" id="GO:0031177">
    <property type="term" value="F:phosphopantetheine binding"/>
    <property type="evidence" value="ECO:0007669"/>
    <property type="project" value="TreeGrafter"/>
</dbReference>
<dbReference type="InterPro" id="IPR009081">
    <property type="entry name" value="PP-bd_ACP"/>
</dbReference>
<dbReference type="InterPro" id="IPR000873">
    <property type="entry name" value="AMP-dep_synth/lig_dom"/>
</dbReference>
<dbReference type="InterPro" id="IPR045851">
    <property type="entry name" value="AMP-bd_C_sf"/>
</dbReference>
<keyword evidence="2" id="KW-0597">Phosphoprotein</keyword>
<evidence type="ECO:0000313" key="6">
    <source>
        <dbReference type="EMBL" id="PHH62146.1"/>
    </source>
</evidence>
<dbReference type="Gene3D" id="3.40.50.12780">
    <property type="entry name" value="N-terminal domain of ligase-like"/>
    <property type="match status" value="3"/>
</dbReference>
<keyword evidence="3" id="KW-0436">Ligase</keyword>
<dbReference type="GO" id="GO:0044550">
    <property type="term" value="P:secondary metabolite biosynthetic process"/>
    <property type="evidence" value="ECO:0007669"/>
    <property type="project" value="TreeGrafter"/>
</dbReference>
<dbReference type="PANTHER" id="PTHR45527">
    <property type="entry name" value="NONRIBOSOMAL PEPTIDE SYNTHETASE"/>
    <property type="match status" value="1"/>
</dbReference>
<proteinExistence type="predicted"/>
<dbReference type="STRING" id="1399860.A0A2C5Y392"/>
<evidence type="ECO:0000256" key="4">
    <source>
        <dbReference type="SAM" id="MobiDB-lite"/>
    </source>
</evidence>
<dbReference type="InterPro" id="IPR001242">
    <property type="entry name" value="Condensation_dom"/>
</dbReference>
<feature type="domain" description="Carrier" evidence="5">
    <location>
        <begin position="2983"/>
        <end position="3062"/>
    </location>
</feature>
<evidence type="ECO:0000313" key="7">
    <source>
        <dbReference type="Proteomes" id="UP000226192"/>
    </source>
</evidence>
<evidence type="ECO:0000259" key="5">
    <source>
        <dbReference type="PROSITE" id="PS50075"/>
    </source>
</evidence>
<dbReference type="Pfam" id="PF00501">
    <property type="entry name" value="AMP-binding"/>
    <property type="match status" value="3"/>
</dbReference>
<dbReference type="Gene3D" id="3.30.300.30">
    <property type="match status" value="3"/>
</dbReference>
<feature type="region of interest" description="Disordered" evidence="4">
    <location>
        <begin position="4059"/>
        <end position="4082"/>
    </location>
</feature>
<organism evidence="6 7">
    <name type="scientific">Ophiocordyceps australis</name>
    <dbReference type="NCBI Taxonomy" id="1399860"/>
    <lineage>
        <taxon>Eukaryota</taxon>
        <taxon>Fungi</taxon>
        <taxon>Dikarya</taxon>
        <taxon>Ascomycota</taxon>
        <taxon>Pezizomycotina</taxon>
        <taxon>Sordariomycetes</taxon>
        <taxon>Hypocreomycetidae</taxon>
        <taxon>Hypocreales</taxon>
        <taxon>Ophiocordycipitaceae</taxon>
        <taxon>Ophiocordyceps</taxon>
    </lineage>
</organism>
<dbReference type="EMBL" id="NJET01000080">
    <property type="protein sequence ID" value="PHH62146.1"/>
    <property type="molecule type" value="Genomic_DNA"/>
</dbReference>
<dbReference type="GO" id="GO:0005737">
    <property type="term" value="C:cytoplasm"/>
    <property type="evidence" value="ECO:0007669"/>
    <property type="project" value="TreeGrafter"/>
</dbReference>
<dbReference type="Gene3D" id="3.30.559.30">
    <property type="entry name" value="Nonribosomal peptide synthetase, condensation domain"/>
    <property type="match status" value="5"/>
</dbReference>